<dbReference type="InterPro" id="IPR046953">
    <property type="entry name" value="Spore_GerAC-like_C"/>
</dbReference>
<comment type="subcellular location">
    <subcellularLocation>
        <location evidence="1">Membrane</location>
        <topology evidence="1">Lipid-anchor</topology>
    </subcellularLocation>
</comment>
<keyword evidence="11" id="KW-1185">Reference proteome</keyword>
<evidence type="ECO:0000256" key="6">
    <source>
        <dbReference type="ARBA" id="ARBA00023139"/>
    </source>
</evidence>
<accession>A0A1I1V038</accession>
<dbReference type="Pfam" id="PF25198">
    <property type="entry name" value="Spore_GerAC_N"/>
    <property type="match status" value="1"/>
</dbReference>
<evidence type="ECO:0000256" key="7">
    <source>
        <dbReference type="ARBA" id="ARBA00023288"/>
    </source>
</evidence>
<proteinExistence type="inferred from homology"/>
<keyword evidence="3" id="KW-0309">Germination</keyword>
<dbReference type="PANTHER" id="PTHR35789:SF1">
    <property type="entry name" value="SPORE GERMINATION PROTEIN B3"/>
    <property type="match status" value="1"/>
</dbReference>
<evidence type="ECO:0000259" key="8">
    <source>
        <dbReference type="Pfam" id="PF05504"/>
    </source>
</evidence>
<dbReference type="OrthoDB" id="9816067at2"/>
<dbReference type="Gene3D" id="3.30.300.210">
    <property type="entry name" value="Nutrient germinant receptor protein C, domain 3"/>
    <property type="match status" value="1"/>
</dbReference>
<dbReference type="GO" id="GO:0016020">
    <property type="term" value="C:membrane"/>
    <property type="evidence" value="ECO:0007669"/>
    <property type="project" value="UniProtKB-SubCell"/>
</dbReference>
<evidence type="ECO:0000259" key="9">
    <source>
        <dbReference type="Pfam" id="PF25198"/>
    </source>
</evidence>
<dbReference type="GO" id="GO:0009847">
    <property type="term" value="P:spore germination"/>
    <property type="evidence" value="ECO:0007669"/>
    <property type="project" value="InterPro"/>
</dbReference>
<feature type="domain" description="Spore germination protein N-terminal" evidence="9">
    <location>
        <begin position="21"/>
        <end position="195"/>
    </location>
</feature>
<dbReference type="AlphaFoldDB" id="A0A1I1V038"/>
<evidence type="ECO:0000256" key="4">
    <source>
        <dbReference type="ARBA" id="ARBA00022729"/>
    </source>
</evidence>
<gene>
    <name evidence="10" type="ORF">SAMN05216378_1311</name>
</gene>
<comment type="similarity">
    <text evidence="2">Belongs to the GerABKC lipoprotein family.</text>
</comment>
<feature type="domain" description="Spore germination GerAC-like C-terminal" evidence="8">
    <location>
        <begin position="212"/>
        <end position="376"/>
    </location>
</feature>
<dbReference type="InterPro" id="IPR038501">
    <property type="entry name" value="Spore_GerAC_C_sf"/>
</dbReference>
<reference evidence="11" key="1">
    <citation type="submission" date="2016-10" db="EMBL/GenBank/DDBJ databases">
        <authorList>
            <person name="Varghese N."/>
            <person name="Submissions S."/>
        </authorList>
    </citation>
    <scope>NUCLEOTIDE SEQUENCE [LARGE SCALE GENOMIC DNA]</scope>
    <source>
        <strain evidence="11">CGMCC 1.10784</strain>
    </source>
</reference>
<sequence length="386" mass="43355">MRTLKCTFLFLVMFIVSGCWDRMEINDLAFVTGTALDLTEDGKLLCTLQIAIPGPKEGGGSSGGSGHMGNFYVITATGKNGTEIHRSLQKKSSRRLFFSHRSVVLISERLAKQGIHDALLDVFTHDPRNRLKTYLVLVKGGEARNILELKYPLKQVPIEAVNEMQISGDDLAVTLRDFFIMNQSEGIQPVLGAVELGDHLKDPNEQIFKFAGTGVLKDLKLAGILDENETLAMMWVTDKLKFGRITTKLPKDNGEVGMMLNHTDSKIKTKIERNSIKFKILLEGTGVIEENNSTLDIDDPEQLKIIKKALEETVEDRVQQLLFKFQKKYKVDSVGFGQEIYKNNPGKWRQLRNQWDTQFQEASISVDVNLTINGAGMVHSILEKQE</sequence>
<keyword evidence="5" id="KW-0472">Membrane</keyword>
<dbReference type="STRING" id="1045775.SAMN05216378_1311"/>
<dbReference type="Gene3D" id="6.20.190.10">
    <property type="entry name" value="Nutrient germinant receptor protein C, domain 1"/>
    <property type="match status" value="1"/>
</dbReference>
<evidence type="ECO:0000256" key="3">
    <source>
        <dbReference type="ARBA" id="ARBA00022544"/>
    </source>
</evidence>
<dbReference type="PANTHER" id="PTHR35789">
    <property type="entry name" value="SPORE GERMINATION PROTEIN B3"/>
    <property type="match status" value="1"/>
</dbReference>
<dbReference type="RefSeq" id="WP_091182316.1">
    <property type="nucleotide sequence ID" value="NZ_FOMT01000001.1"/>
</dbReference>
<evidence type="ECO:0000256" key="5">
    <source>
        <dbReference type="ARBA" id="ARBA00023136"/>
    </source>
</evidence>
<organism evidence="10 11">
    <name type="scientific">Paenibacillus catalpae</name>
    <dbReference type="NCBI Taxonomy" id="1045775"/>
    <lineage>
        <taxon>Bacteria</taxon>
        <taxon>Bacillati</taxon>
        <taxon>Bacillota</taxon>
        <taxon>Bacilli</taxon>
        <taxon>Bacillales</taxon>
        <taxon>Paenibacillaceae</taxon>
        <taxon>Paenibacillus</taxon>
    </lineage>
</organism>
<evidence type="ECO:0000313" key="10">
    <source>
        <dbReference type="EMBL" id="SFD76165.1"/>
    </source>
</evidence>
<keyword evidence="7" id="KW-0449">Lipoprotein</keyword>
<dbReference type="InterPro" id="IPR057336">
    <property type="entry name" value="GerAC_N"/>
</dbReference>
<keyword evidence="4" id="KW-0732">Signal</keyword>
<dbReference type="Pfam" id="PF05504">
    <property type="entry name" value="Spore_GerAC"/>
    <property type="match status" value="1"/>
</dbReference>
<dbReference type="InterPro" id="IPR008844">
    <property type="entry name" value="Spore_GerAC-like"/>
</dbReference>
<name>A0A1I1V038_9BACL</name>
<evidence type="ECO:0000313" key="11">
    <source>
        <dbReference type="Proteomes" id="UP000198855"/>
    </source>
</evidence>
<dbReference type="EMBL" id="FOMT01000001">
    <property type="protein sequence ID" value="SFD76165.1"/>
    <property type="molecule type" value="Genomic_DNA"/>
</dbReference>
<dbReference type="NCBIfam" id="TIGR02887">
    <property type="entry name" value="spore_ger_x_C"/>
    <property type="match status" value="1"/>
</dbReference>
<dbReference type="Proteomes" id="UP000198855">
    <property type="component" value="Unassembled WGS sequence"/>
</dbReference>
<evidence type="ECO:0000256" key="1">
    <source>
        <dbReference type="ARBA" id="ARBA00004635"/>
    </source>
</evidence>
<keyword evidence="6" id="KW-0564">Palmitate</keyword>
<dbReference type="PROSITE" id="PS51257">
    <property type="entry name" value="PROKAR_LIPOPROTEIN"/>
    <property type="match status" value="1"/>
</dbReference>
<protein>
    <submittedName>
        <fullName evidence="10">Spore germination protein KC</fullName>
    </submittedName>
</protein>
<evidence type="ECO:0000256" key="2">
    <source>
        <dbReference type="ARBA" id="ARBA00007886"/>
    </source>
</evidence>